<sequence length="188" mass="20998">MEKYLVSSEIIDFDDIDVANRAKQLAGGTTLEVAQRCFEWVRDEIDHSNDIGAQQLTCNASEVLRKGHGLCYAKSHLLAALLRANAIPTGFGYQRLYDDAGDYMLHGYNMIHIGEQGWYRVDARGNKPGVDAQFMPPREQLAWRGDGPGECDYRINLAEPLPQLVRVLHSGLTVAEAWSFFPKSVPMG</sequence>
<dbReference type="Proteomes" id="UP000191110">
    <property type="component" value="Unassembled WGS sequence"/>
</dbReference>
<dbReference type="InterPro" id="IPR002931">
    <property type="entry name" value="Transglutaminase-like"/>
</dbReference>
<accession>A0A1T2L058</accession>
<proteinExistence type="predicted"/>
<reference evidence="2 3" key="1">
    <citation type="submission" date="2016-11" db="EMBL/GenBank/DDBJ databases">
        <title>Mixed transmission modes and dynamic genome evolution in an obligate animal-bacterial symbiosis.</title>
        <authorList>
            <person name="Russell S.L."/>
            <person name="Corbett-Detig R.B."/>
            <person name="Cavanaugh C.M."/>
        </authorList>
    </citation>
    <scope>NUCLEOTIDE SEQUENCE [LARGE SCALE GENOMIC DNA]</scope>
    <source>
        <strain evidence="2">Sveles-Q1</strain>
    </source>
</reference>
<keyword evidence="3" id="KW-1185">Reference proteome</keyword>
<dbReference type="PANTHER" id="PTHR33490">
    <property type="entry name" value="BLR5614 PROTEIN-RELATED"/>
    <property type="match status" value="1"/>
</dbReference>
<organism evidence="2 3">
    <name type="scientific">Solemya pervernicosa gill symbiont</name>
    <dbReference type="NCBI Taxonomy" id="642797"/>
    <lineage>
        <taxon>Bacteria</taxon>
        <taxon>Pseudomonadati</taxon>
        <taxon>Pseudomonadota</taxon>
        <taxon>Gammaproteobacteria</taxon>
        <taxon>sulfur-oxidizing symbionts</taxon>
    </lineage>
</organism>
<gene>
    <name evidence="2" type="ORF">BOW53_15710</name>
</gene>
<protein>
    <recommendedName>
        <fullName evidence="1">Transglutaminase-like domain-containing protein</fullName>
    </recommendedName>
</protein>
<evidence type="ECO:0000259" key="1">
    <source>
        <dbReference type="Pfam" id="PF01841"/>
    </source>
</evidence>
<feature type="domain" description="Transglutaminase-like" evidence="1">
    <location>
        <begin position="27"/>
        <end position="123"/>
    </location>
</feature>
<dbReference type="InterPro" id="IPR038765">
    <property type="entry name" value="Papain-like_cys_pep_sf"/>
</dbReference>
<evidence type="ECO:0000313" key="2">
    <source>
        <dbReference type="EMBL" id="OOZ38400.1"/>
    </source>
</evidence>
<dbReference type="SUPFAM" id="SSF54001">
    <property type="entry name" value="Cysteine proteinases"/>
    <property type="match status" value="1"/>
</dbReference>
<comment type="caution">
    <text evidence="2">The sequence shown here is derived from an EMBL/GenBank/DDBJ whole genome shotgun (WGS) entry which is preliminary data.</text>
</comment>
<dbReference type="AlphaFoldDB" id="A0A1T2L058"/>
<evidence type="ECO:0000313" key="3">
    <source>
        <dbReference type="Proteomes" id="UP000191110"/>
    </source>
</evidence>
<dbReference type="PANTHER" id="PTHR33490:SF3">
    <property type="entry name" value="CONSERVED INTEGRAL MEMBRANE PROTEIN"/>
    <property type="match status" value="1"/>
</dbReference>
<dbReference type="Gene3D" id="3.10.620.30">
    <property type="match status" value="1"/>
</dbReference>
<dbReference type="Pfam" id="PF01841">
    <property type="entry name" value="Transglut_core"/>
    <property type="match status" value="1"/>
</dbReference>
<dbReference type="OrthoDB" id="4697328at2"/>
<dbReference type="EMBL" id="MPRL01000095">
    <property type="protein sequence ID" value="OOZ38400.1"/>
    <property type="molecule type" value="Genomic_DNA"/>
</dbReference>
<name>A0A1T2L058_9GAMM</name>